<evidence type="ECO:0000256" key="1">
    <source>
        <dbReference type="SAM" id="Phobius"/>
    </source>
</evidence>
<protein>
    <submittedName>
        <fullName evidence="2 3">SidA</fullName>
    </submittedName>
</protein>
<proteinExistence type="predicted"/>
<keyword evidence="1" id="KW-0812">Transmembrane</keyword>
<dbReference type="AlphaFoldDB" id="A0A378IKI8"/>
<dbReference type="RefSeq" id="WP_058463568.1">
    <property type="nucleotide sequence ID" value="NZ_CAAAHQ010000001.1"/>
</dbReference>
<gene>
    <name evidence="2" type="primary">sidA</name>
    <name evidence="2" type="ORF">Lcin_0326</name>
    <name evidence="3" type="ORF">NCTC12438_01622</name>
</gene>
<reference evidence="3 5" key="2">
    <citation type="submission" date="2018-06" db="EMBL/GenBank/DDBJ databases">
        <authorList>
            <consortium name="Pathogen Informatics"/>
            <person name="Doyle S."/>
        </authorList>
    </citation>
    <scope>NUCLEOTIDE SEQUENCE [LARGE SCALE GENOMIC DNA]</scope>
    <source>
        <strain evidence="3 5">NCTC12438</strain>
    </source>
</reference>
<dbReference type="EMBL" id="LNXX01000005">
    <property type="protein sequence ID" value="KTC93288.1"/>
    <property type="molecule type" value="Genomic_DNA"/>
</dbReference>
<evidence type="ECO:0000313" key="2">
    <source>
        <dbReference type="EMBL" id="KTC93288.1"/>
    </source>
</evidence>
<keyword evidence="1" id="KW-0472">Membrane</keyword>
<sequence>MTYPHKQHVILSEQMNELKNKITQLQQKQKLSFIERINKNGNLSKFFLDGVQKILDFVTSIITSSKELPIIGFVIRMISAIPTAITTLTHKKSSVGSKILAMTLLLVTTGLGIAAFVLGGVISAGIGLAFASLGTLIEGISLLSSIVEKYQSAKVYKEKKAFTDLMKKRDLLALDSDTYRERLEIRALELKFLLNKLHALFSEQMEEELKFINAIRTQREWKQFPSSDDSSPSKLLRLYQERDEILLYLEKIIQILEKGETVGTNIESSQLIELVSNLQYEITQIDEDIEKITEPLHKLKQQNLLANETIAKSYTNFALGGVGVILSTLGLMGLIGAFAAPPLAGVIFFGFGIGLAIFGLIKWSVEQYANKEDKKLIKERTKEHEETILEEALDCYERELSKKYQHEETCSYSTSLRSLLSSEPRGDVPKDFIKTFKVPVFTMESTEKNRNLSDISEIDFKQLKSLYFH</sequence>
<dbReference type="Proteomes" id="UP000054854">
    <property type="component" value="Unassembled WGS sequence"/>
</dbReference>
<dbReference type="Proteomes" id="UP000255316">
    <property type="component" value="Unassembled WGS sequence"/>
</dbReference>
<dbReference type="NCBIfam" id="NF033872">
    <property type="entry name" value="SidA_fam"/>
    <property type="match status" value="1"/>
</dbReference>
<feature type="transmembrane region" description="Helical" evidence="1">
    <location>
        <begin position="128"/>
        <end position="147"/>
    </location>
</feature>
<organism evidence="3 5">
    <name type="scientific">Legionella cincinnatiensis</name>
    <dbReference type="NCBI Taxonomy" id="28085"/>
    <lineage>
        <taxon>Bacteria</taxon>
        <taxon>Pseudomonadati</taxon>
        <taxon>Pseudomonadota</taxon>
        <taxon>Gammaproteobacteria</taxon>
        <taxon>Legionellales</taxon>
        <taxon>Legionellaceae</taxon>
        <taxon>Legionella</taxon>
    </lineage>
</organism>
<name>A0A378IKI8_9GAMM</name>
<keyword evidence="1" id="KW-1133">Transmembrane helix</keyword>
<evidence type="ECO:0000313" key="5">
    <source>
        <dbReference type="Proteomes" id="UP000255316"/>
    </source>
</evidence>
<feature type="transmembrane region" description="Helical" evidence="1">
    <location>
        <begin position="346"/>
        <end position="365"/>
    </location>
</feature>
<feature type="transmembrane region" description="Helical" evidence="1">
    <location>
        <begin position="317"/>
        <end position="340"/>
    </location>
</feature>
<reference evidence="2 4" key="1">
    <citation type="submission" date="2015-11" db="EMBL/GenBank/DDBJ databases">
        <title>Genomic analysis of 38 Legionella species identifies large and diverse effector repertoires.</title>
        <authorList>
            <person name="Burstein D."/>
            <person name="Amaro F."/>
            <person name="Zusman T."/>
            <person name="Lifshitz Z."/>
            <person name="Cohen O."/>
            <person name="Gilbert J.A."/>
            <person name="Pupko T."/>
            <person name="Shuman H.A."/>
            <person name="Segal G."/>
        </authorList>
    </citation>
    <scope>NUCLEOTIDE SEQUENCE [LARGE SCALE GENOMIC DNA]</scope>
    <source>
        <strain evidence="2 4">CDC#72-OH-14</strain>
    </source>
</reference>
<keyword evidence="4" id="KW-1185">Reference proteome</keyword>
<dbReference type="OrthoDB" id="5653627at2"/>
<evidence type="ECO:0000313" key="3">
    <source>
        <dbReference type="EMBL" id="STX35011.1"/>
    </source>
</evidence>
<evidence type="ECO:0000313" key="4">
    <source>
        <dbReference type="Proteomes" id="UP000054854"/>
    </source>
</evidence>
<dbReference type="EMBL" id="UGNX01000001">
    <property type="protein sequence ID" value="STX35011.1"/>
    <property type="molecule type" value="Genomic_DNA"/>
</dbReference>
<accession>A0A378IKI8</accession>
<feature type="transmembrane region" description="Helical" evidence="1">
    <location>
        <begin position="100"/>
        <end position="122"/>
    </location>
</feature>
<dbReference type="STRING" id="28085.Lcin_0326"/>